<dbReference type="InterPro" id="IPR007111">
    <property type="entry name" value="NACHT_NTPase"/>
</dbReference>
<accession>A0AAV9GQG5</accession>
<dbReference type="Gene3D" id="1.25.40.20">
    <property type="entry name" value="Ankyrin repeat-containing domain"/>
    <property type="match status" value="2"/>
</dbReference>
<evidence type="ECO:0000259" key="4">
    <source>
        <dbReference type="PROSITE" id="PS50837"/>
    </source>
</evidence>
<organism evidence="5 6">
    <name type="scientific">Podospora aff. communis PSN243</name>
    <dbReference type="NCBI Taxonomy" id="3040156"/>
    <lineage>
        <taxon>Eukaryota</taxon>
        <taxon>Fungi</taxon>
        <taxon>Dikarya</taxon>
        <taxon>Ascomycota</taxon>
        <taxon>Pezizomycotina</taxon>
        <taxon>Sordariomycetes</taxon>
        <taxon>Sordariomycetidae</taxon>
        <taxon>Sordariales</taxon>
        <taxon>Podosporaceae</taxon>
        <taxon>Podospora</taxon>
    </lineage>
</organism>
<feature type="domain" description="NACHT" evidence="4">
    <location>
        <begin position="233"/>
        <end position="376"/>
    </location>
</feature>
<dbReference type="Pfam" id="PF24883">
    <property type="entry name" value="NPHP3_N"/>
    <property type="match status" value="1"/>
</dbReference>
<dbReference type="PROSITE" id="PS50837">
    <property type="entry name" value="NACHT"/>
    <property type="match status" value="1"/>
</dbReference>
<dbReference type="PANTHER" id="PTHR10039:SF15">
    <property type="entry name" value="NACHT DOMAIN-CONTAINING PROTEIN"/>
    <property type="match status" value="1"/>
</dbReference>
<evidence type="ECO:0000256" key="3">
    <source>
        <dbReference type="SAM" id="MobiDB-lite"/>
    </source>
</evidence>
<proteinExistence type="predicted"/>
<evidence type="ECO:0000313" key="5">
    <source>
        <dbReference type="EMBL" id="KAK4450204.1"/>
    </source>
</evidence>
<evidence type="ECO:0000256" key="2">
    <source>
        <dbReference type="PROSITE-ProRule" id="PRU00023"/>
    </source>
</evidence>
<dbReference type="EMBL" id="MU865933">
    <property type="protein sequence ID" value="KAK4450204.1"/>
    <property type="molecule type" value="Genomic_DNA"/>
</dbReference>
<evidence type="ECO:0000313" key="6">
    <source>
        <dbReference type="Proteomes" id="UP001321760"/>
    </source>
</evidence>
<dbReference type="SUPFAM" id="SSF48403">
    <property type="entry name" value="Ankyrin repeat"/>
    <property type="match status" value="1"/>
</dbReference>
<dbReference type="Pfam" id="PF12796">
    <property type="entry name" value="Ank_2"/>
    <property type="match status" value="2"/>
</dbReference>
<dbReference type="InterPro" id="IPR054471">
    <property type="entry name" value="GPIID_WHD"/>
</dbReference>
<evidence type="ECO:0000256" key="1">
    <source>
        <dbReference type="ARBA" id="ARBA00022737"/>
    </source>
</evidence>
<dbReference type="InterPro" id="IPR056884">
    <property type="entry name" value="NPHP3-like_N"/>
</dbReference>
<dbReference type="PROSITE" id="PS50088">
    <property type="entry name" value="ANK_REPEAT"/>
    <property type="match status" value="2"/>
</dbReference>
<dbReference type="Proteomes" id="UP001321760">
    <property type="component" value="Unassembled WGS sequence"/>
</dbReference>
<gene>
    <name evidence="5" type="ORF">QBC34DRAFT_324291</name>
</gene>
<comment type="caution">
    <text evidence="5">The sequence shown here is derived from an EMBL/GenBank/DDBJ whole genome shotgun (WGS) entry which is preliminary data.</text>
</comment>
<keyword evidence="6" id="KW-1185">Reference proteome</keyword>
<sequence>MDPVSLAYGVAGLVPLIGQAIKVTKEYRDAVVTPKPAVTNLIYELEALQLNATKLSEFLKSPTVTSDGLIFEHTSVLFSCSDNCEVRLRTLLEKLGYRNTSKLSRQHWPFNEKEEQKVSEEVRNYANWMHFSLSLDGCRLLSRSADDVARLLGQQLQQFKAIRSVEDRTSRIYDAVEENKMSKARNEILDWISPARFSHRHQILQQTRTEGTGRWILRTPEYNRWRDGVDQTNVLCCHGIKGAGKTNIVSVIIDDLRNRSSGTSPPNGVAFVYFDQQEQSNQTTPAVIRSILRQLLDRPAPVPEAVSNLYQASESGQRLTEIEFERLIPEVAKESGRVYIVIDAFDECTPDQRRAFLRTLSHMSRLEGLQLLITGRERIQDYTGVFPHHLSLQISAQDEDIGLYIRQELTRHGVYEMDGGPEFAKQLTMKLTAGAEGMFLLPVLQLRTILKENVSVGKMEERLKTLSHDLEGALEETIGRIMALPAGRMWIGMDTLLFLSHTARPMTAEELRDILSIHGGQRRVSVKHRASVKVILECCQGLATLDESTGDVRISHHSVQEYLIANDKNLFDGAEITFTVRCLKYIMFDDFNTGPWATGGEIQSRIDQYPFLAYATRHWGTHARRAERSDEVKAPLDEFFGSKHAMAVANQVRQYSMLRKEPFWSAEESLSFTPLHHACKHGLIETLKGLLDKKIYDINVATKQGTTPIIHAAASGHIKTVGVLMDRGANPYLCNGYGNALHCAVEANHPGTVRELVVKWGMDAKDALGHKRTYLGCALDRDSVNAFEELVKLGVDINTTTLWTRTTGGREASKKGLHIFHQACAANCYKIVELMIDRGWVDVNLRSSRGRTGLHCAADSHNPAVVMKLLKAGADISAKDNDGYTALDLAKRPHADDSGSRPARDDDSYVSRATSAPAR</sequence>
<dbReference type="InterPro" id="IPR036770">
    <property type="entry name" value="Ankyrin_rpt-contain_sf"/>
</dbReference>
<keyword evidence="2" id="KW-0040">ANK repeat</keyword>
<dbReference type="Gene3D" id="3.40.50.300">
    <property type="entry name" value="P-loop containing nucleotide triphosphate hydrolases"/>
    <property type="match status" value="1"/>
</dbReference>
<dbReference type="SUPFAM" id="SSF52540">
    <property type="entry name" value="P-loop containing nucleoside triphosphate hydrolases"/>
    <property type="match status" value="1"/>
</dbReference>
<dbReference type="Pfam" id="PF22939">
    <property type="entry name" value="WHD_GPIID"/>
    <property type="match status" value="1"/>
</dbReference>
<dbReference type="AlphaFoldDB" id="A0AAV9GQG5"/>
<dbReference type="InterPro" id="IPR027417">
    <property type="entry name" value="P-loop_NTPase"/>
</dbReference>
<name>A0AAV9GQG5_9PEZI</name>
<dbReference type="InterPro" id="IPR002110">
    <property type="entry name" value="Ankyrin_rpt"/>
</dbReference>
<reference evidence="5" key="1">
    <citation type="journal article" date="2023" name="Mol. Phylogenet. Evol.">
        <title>Genome-scale phylogeny and comparative genomics of the fungal order Sordariales.</title>
        <authorList>
            <person name="Hensen N."/>
            <person name="Bonometti L."/>
            <person name="Westerberg I."/>
            <person name="Brannstrom I.O."/>
            <person name="Guillou S."/>
            <person name="Cros-Aarteil S."/>
            <person name="Calhoun S."/>
            <person name="Haridas S."/>
            <person name="Kuo A."/>
            <person name="Mondo S."/>
            <person name="Pangilinan J."/>
            <person name="Riley R."/>
            <person name="LaButti K."/>
            <person name="Andreopoulos B."/>
            <person name="Lipzen A."/>
            <person name="Chen C."/>
            <person name="Yan M."/>
            <person name="Daum C."/>
            <person name="Ng V."/>
            <person name="Clum A."/>
            <person name="Steindorff A."/>
            <person name="Ohm R.A."/>
            <person name="Martin F."/>
            <person name="Silar P."/>
            <person name="Natvig D.O."/>
            <person name="Lalanne C."/>
            <person name="Gautier V."/>
            <person name="Ament-Velasquez S.L."/>
            <person name="Kruys A."/>
            <person name="Hutchinson M.I."/>
            <person name="Powell A.J."/>
            <person name="Barry K."/>
            <person name="Miller A.N."/>
            <person name="Grigoriev I.V."/>
            <person name="Debuchy R."/>
            <person name="Gladieux P."/>
            <person name="Hiltunen Thoren M."/>
            <person name="Johannesson H."/>
        </authorList>
    </citation>
    <scope>NUCLEOTIDE SEQUENCE</scope>
    <source>
        <strain evidence="5">PSN243</strain>
    </source>
</reference>
<feature type="region of interest" description="Disordered" evidence="3">
    <location>
        <begin position="889"/>
        <end position="919"/>
    </location>
</feature>
<dbReference type="SMART" id="SM00248">
    <property type="entry name" value="ANK"/>
    <property type="match status" value="5"/>
</dbReference>
<feature type="repeat" description="ANK" evidence="2">
    <location>
        <begin position="704"/>
        <end position="736"/>
    </location>
</feature>
<dbReference type="PANTHER" id="PTHR10039">
    <property type="entry name" value="AMELOGENIN"/>
    <property type="match status" value="1"/>
</dbReference>
<feature type="repeat" description="ANK" evidence="2">
    <location>
        <begin position="849"/>
        <end position="881"/>
    </location>
</feature>
<keyword evidence="1" id="KW-0677">Repeat</keyword>
<dbReference type="PROSITE" id="PS50297">
    <property type="entry name" value="ANK_REP_REGION"/>
    <property type="match status" value="2"/>
</dbReference>
<feature type="compositionally biased region" description="Basic and acidic residues" evidence="3">
    <location>
        <begin position="889"/>
        <end position="909"/>
    </location>
</feature>
<reference evidence="5" key="2">
    <citation type="submission" date="2023-05" db="EMBL/GenBank/DDBJ databases">
        <authorList>
            <consortium name="Lawrence Berkeley National Laboratory"/>
            <person name="Steindorff A."/>
            <person name="Hensen N."/>
            <person name="Bonometti L."/>
            <person name="Westerberg I."/>
            <person name="Brannstrom I.O."/>
            <person name="Guillou S."/>
            <person name="Cros-Aarteil S."/>
            <person name="Calhoun S."/>
            <person name="Haridas S."/>
            <person name="Kuo A."/>
            <person name="Mondo S."/>
            <person name="Pangilinan J."/>
            <person name="Riley R."/>
            <person name="Labutti K."/>
            <person name="Andreopoulos B."/>
            <person name="Lipzen A."/>
            <person name="Chen C."/>
            <person name="Yanf M."/>
            <person name="Daum C."/>
            <person name="Ng V."/>
            <person name="Clum A."/>
            <person name="Ohm R."/>
            <person name="Martin F."/>
            <person name="Silar P."/>
            <person name="Natvig D."/>
            <person name="Lalanne C."/>
            <person name="Gautier V."/>
            <person name="Ament-Velasquez S.L."/>
            <person name="Kruys A."/>
            <person name="Hutchinson M.I."/>
            <person name="Powell A.J."/>
            <person name="Barry K."/>
            <person name="Miller A.N."/>
            <person name="Grigoriev I.V."/>
            <person name="Debuchy R."/>
            <person name="Gladieux P."/>
            <person name="Thoren M.H."/>
            <person name="Johannesson H."/>
        </authorList>
    </citation>
    <scope>NUCLEOTIDE SEQUENCE</scope>
    <source>
        <strain evidence="5">PSN243</strain>
    </source>
</reference>
<protein>
    <submittedName>
        <fullName evidence="5">Vegetative incompatibility protein HET-E-1</fullName>
    </submittedName>
</protein>